<comment type="caution">
    <text evidence="2">The sequence shown here is derived from an EMBL/GenBank/DDBJ whole genome shotgun (WGS) entry which is preliminary data.</text>
</comment>
<evidence type="ECO:0000313" key="2">
    <source>
        <dbReference type="EMBL" id="KAJ2904397.1"/>
    </source>
</evidence>
<evidence type="ECO:0000313" key="3">
    <source>
        <dbReference type="Proteomes" id="UP001201980"/>
    </source>
</evidence>
<feature type="compositionally biased region" description="Basic and acidic residues" evidence="1">
    <location>
        <begin position="1"/>
        <end position="11"/>
    </location>
</feature>
<organism evidence="2 3">
    <name type="scientific">Zalerion maritima</name>
    <dbReference type="NCBI Taxonomy" id="339359"/>
    <lineage>
        <taxon>Eukaryota</taxon>
        <taxon>Fungi</taxon>
        <taxon>Dikarya</taxon>
        <taxon>Ascomycota</taxon>
        <taxon>Pezizomycotina</taxon>
        <taxon>Sordariomycetes</taxon>
        <taxon>Lulworthiomycetidae</taxon>
        <taxon>Lulworthiales</taxon>
        <taxon>Lulworthiaceae</taxon>
        <taxon>Zalerion</taxon>
    </lineage>
</organism>
<feature type="region of interest" description="Disordered" evidence="1">
    <location>
        <begin position="1"/>
        <end position="49"/>
    </location>
</feature>
<dbReference type="EMBL" id="JAKWBI020000055">
    <property type="protein sequence ID" value="KAJ2904397.1"/>
    <property type="molecule type" value="Genomic_DNA"/>
</dbReference>
<dbReference type="Proteomes" id="UP001201980">
    <property type="component" value="Unassembled WGS sequence"/>
</dbReference>
<dbReference type="AlphaFoldDB" id="A0AAD5RUH1"/>
<accession>A0AAD5RUH1</accession>
<reference evidence="2" key="1">
    <citation type="submission" date="2022-07" db="EMBL/GenBank/DDBJ databases">
        <title>Draft genome sequence of Zalerion maritima ATCC 34329, a (micro)plastics degrading marine fungus.</title>
        <authorList>
            <person name="Paco A."/>
            <person name="Goncalves M.F.M."/>
            <person name="Rocha-Santos T.A.P."/>
            <person name="Alves A."/>
        </authorList>
    </citation>
    <scope>NUCLEOTIDE SEQUENCE</scope>
    <source>
        <strain evidence="2">ATCC 34329</strain>
    </source>
</reference>
<proteinExistence type="predicted"/>
<protein>
    <submittedName>
        <fullName evidence="2">Uncharacterized protein</fullName>
    </submittedName>
</protein>
<name>A0AAD5RUH1_9PEZI</name>
<evidence type="ECO:0000256" key="1">
    <source>
        <dbReference type="SAM" id="MobiDB-lite"/>
    </source>
</evidence>
<keyword evidence="3" id="KW-1185">Reference proteome</keyword>
<feature type="compositionally biased region" description="Polar residues" evidence="1">
    <location>
        <begin position="17"/>
        <end position="26"/>
    </location>
</feature>
<gene>
    <name evidence="2" type="ORF">MKZ38_008182</name>
</gene>
<sequence>MQDGAEGERMVDGGTMVRQQKNQGQRKQPVPLGAWSVPDASQASPHSVKDLSRGVWKLALTLSAMIHATEEEEAEERER</sequence>